<gene>
    <name evidence="2" type="ORF">C0Q91_29755</name>
    <name evidence="1" type="ORF">C0Q92_29530</name>
</gene>
<dbReference type="RefSeq" id="WP_008407886.1">
    <property type="nucleotide sequence ID" value="NC_020990.1"/>
</dbReference>
<dbReference type="Proteomes" id="UP000292693">
    <property type="component" value="Unassembled WGS sequence"/>
</dbReference>
<protein>
    <submittedName>
        <fullName evidence="1">Uncharacterized protein</fullName>
    </submittedName>
</protein>
<evidence type="ECO:0000313" key="2">
    <source>
        <dbReference type="EMBL" id="RZE32047.1"/>
    </source>
</evidence>
<sequence>MDESGDEPAEELFTLIAAHRTTVREGLGDERYALLLARLYALVAVPCDDTMEVRRAYQYVCRVLLDLPHDHPVRDAVGALRLTAAPPGPGVAVGARELMALLSAPPPPAGPALGTTDELLGAAALSADEVCARSGAGAPERGLIRLPDPVGGDRYPEFQFPEGGGSPHEVVLEINRLLLADLDPWGAAAWWLSGNTWLGGTPASLLGQLPDAQLVAAATALVEGD</sequence>
<evidence type="ECO:0000313" key="1">
    <source>
        <dbReference type="EMBL" id="RZE16097.1"/>
    </source>
</evidence>
<proteinExistence type="predicted"/>
<name>A0A126YCC0_9ACTN</name>
<reference evidence="3 4" key="1">
    <citation type="submission" date="2017-12" db="EMBL/GenBank/DDBJ databases">
        <title>Population genomics insights into the ecological differentiation and adaptive evolution in streptomycetes.</title>
        <authorList>
            <person name="Li Y."/>
            <person name="Huang Y."/>
        </authorList>
    </citation>
    <scope>NUCLEOTIDE SEQUENCE [LARGE SCALE GENOMIC DNA]</scope>
    <source>
        <strain evidence="2 3">FXJ.2339</strain>
        <strain evidence="1 4">NBRC 100770</strain>
    </source>
</reference>
<organism evidence="1 4">
    <name type="scientific">Streptomyces albidoflavus</name>
    <dbReference type="NCBI Taxonomy" id="1886"/>
    <lineage>
        <taxon>Bacteria</taxon>
        <taxon>Bacillati</taxon>
        <taxon>Actinomycetota</taxon>
        <taxon>Actinomycetes</taxon>
        <taxon>Kitasatosporales</taxon>
        <taxon>Streptomycetaceae</taxon>
        <taxon>Streptomyces</taxon>
        <taxon>Streptomyces albidoflavus group</taxon>
    </lineage>
</organism>
<accession>A0A126YCC0</accession>
<comment type="caution">
    <text evidence="1">The sequence shown here is derived from an EMBL/GenBank/DDBJ whole genome shotgun (WGS) entry which is preliminary data.</text>
</comment>
<dbReference type="KEGG" id="salb:XNR_5723"/>
<dbReference type="EMBL" id="PKLL01000028">
    <property type="protein sequence ID" value="RZE16097.1"/>
    <property type="molecule type" value="Genomic_DNA"/>
</dbReference>
<dbReference type="AlphaFoldDB" id="A0A126YCC0"/>
<dbReference type="EMBL" id="PKLK01000033">
    <property type="protein sequence ID" value="RZE32047.1"/>
    <property type="molecule type" value="Genomic_DNA"/>
</dbReference>
<dbReference type="Proteomes" id="UP000292095">
    <property type="component" value="Unassembled WGS sequence"/>
</dbReference>
<evidence type="ECO:0000313" key="3">
    <source>
        <dbReference type="Proteomes" id="UP000292095"/>
    </source>
</evidence>
<evidence type="ECO:0000313" key="4">
    <source>
        <dbReference type="Proteomes" id="UP000292693"/>
    </source>
</evidence>